<dbReference type="GO" id="GO:0008380">
    <property type="term" value="P:RNA splicing"/>
    <property type="evidence" value="ECO:0007669"/>
    <property type="project" value="InterPro"/>
</dbReference>
<dbReference type="Proteomes" id="UP000189580">
    <property type="component" value="Chromosome c"/>
</dbReference>
<proteinExistence type="inferred from homology"/>
<evidence type="ECO:0000256" key="1">
    <source>
        <dbReference type="ARBA" id="ARBA00004123"/>
    </source>
</evidence>
<feature type="region of interest" description="Disordered" evidence="4">
    <location>
        <begin position="1"/>
        <end position="54"/>
    </location>
</feature>
<reference evidence="5 6" key="1">
    <citation type="submission" date="2016-02" db="EMBL/GenBank/DDBJ databases">
        <title>Complete genome sequence and transcriptome regulation of the pentose utilising yeast Sugiyamaella lignohabitans.</title>
        <authorList>
            <person name="Bellasio M."/>
            <person name="Peymann A."/>
            <person name="Valli M."/>
            <person name="Sipitzky M."/>
            <person name="Graf A."/>
            <person name="Sauer M."/>
            <person name="Marx H."/>
            <person name="Mattanovich D."/>
        </authorList>
    </citation>
    <scope>NUCLEOTIDE SEQUENCE [LARGE SCALE GENOMIC DNA]</scope>
    <source>
        <strain evidence="5 6">CBS 10342</strain>
    </source>
</reference>
<evidence type="ECO:0000256" key="3">
    <source>
        <dbReference type="ARBA" id="ARBA00023242"/>
    </source>
</evidence>
<dbReference type="Gene3D" id="3.30.1560.10">
    <property type="entry name" value="Mago nashi"/>
    <property type="match status" value="1"/>
</dbReference>
<dbReference type="OrthoDB" id="6495301at2759"/>
<dbReference type="KEGG" id="slb:AWJ20_4469"/>
<dbReference type="GeneID" id="30036604"/>
<accession>A0A161HJM8</accession>
<evidence type="ECO:0000256" key="2">
    <source>
        <dbReference type="ARBA" id="ARBA00009270"/>
    </source>
</evidence>
<dbReference type="InterPro" id="IPR036605">
    <property type="entry name" value="Mago_nashi_sf"/>
</dbReference>
<dbReference type="SUPFAM" id="SSF89817">
    <property type="entry name" value="Mago nashi protein"/>
    <property type="match status" value="1"/>
</dbReference>
<name>A0A161HJM8_9ASCO</name>
<gene>
    <name evidence="5" type="ORF">AWJ20_4469</name>
</gene>
<comment type="similarity">
    <text evidence="2">Belongs to the mago nashi family.</text>
</comment>
<keyword evidence="6" id="KW-1185">Reference proteome</keyword>
<evidence type="ECO:0000313" key="6">
    <source>
        <dbReference type="Proteomes" id="UP000189580"/>
    </source>
</evidence>
<evidence type="ECO:0000313" key="5">
    <source>
        <dbReference type="EMBL" id="ANB11648.1"/>
    </source>
</evidence>
<evidence type="ECO:0000256" key="4">
    <source>
        <dbReference type="SAM" id="MobiDB-lite"/>
    </source>
</evidence>
<protein>
    <submittedName>
        <fullName evidence="5">Mago nashi protein</fullName>
    </submittedName>
</protein>
<dbReference type="GO" id="GO:0035145">
    <property type="term" value="C:exon-exon junction complex"/>
    <property type="evidence" value="ECO:0007669"/>
    <property type="project" value="InterPro"/>
</dbReference>
<comment type="subcellular location">
    <subcellularLocation>
        <location evidence="1">Nucleus</location>
    </subcellularLocation>
</comment>
<dbReference type="AlphaFoldDB" id="A0A161HJM8"/>
<dbReference type="EMBL" id="CP014500">
    <property type="protein sequence ID" value="ANB11648.1"/>
    <property type="molecule type" value="Genomic_DNA"/>
</dbReference>
<dbReference type="RefSeq" id="XP_018734125.1">
    <property type="nucleotide sequence ID" value="XM_018881541.1"/>
</dbReference>
<dbReference type="Pfam" id="PF02792">
    <property type="entry name" value="Mago_nashi"/>
    <property type="match status" value="1"/>
</dbReference>
<sequence>MATEQPEPVQAPVSGDIDAMEIEGDSREQETQITKETESQSAPTKTKPQETIRVEDLGLPNEPFYLRYYAGHQGRFGHEFLGKNFYHCGFNQVMLYY</sequence>
<dbReference type="InterPro" id="IPR004023">
    <property type="entry name" value="Mago_nashi"/>
</dbReference>
<keyword evidence="3" id="KW-0539">Nucleus</keyword>
<organism evidence="5 6">
    <name type="scientific">Sugiyamaella lignohabitans</name>
    <dbReference type="NCBI Taxonomy" id="796027"/>
    <lineage>
        <taxon>Eukaryota</taxon>
        <taxon>Fungi</taxon>
        <taxon>Dikarya</taxon>
        <taxon>Ascomycota</taxon>
        <taxon>Saccharomycotina</taxon>
        <taxon>Dipodascomycetes</taxon>
        <taxon>Dipodascales</taxon>
        <taxon>Trichomonascaceae</taxon>
        <taxon>Sugiyamaella</taxon>
    </lineage>
</organism>
<feature type="compositionally biased region" description="Basic and acidic residues" evidence="4">
    <location>
        <begin position="24"/>
        <end position="38"/>
    </location>
</feature>